<name>A0A0S7WKR5_UNCT6</name>
<evidence type="ECO:0000256" key="8">
    <source>
        <dbReference type="SAM" id="Phobius"/>
    </source>
</evidence>
<keyword evidence="5" id="KW-0133">Cell shape</keyword>
<organism evidence="9 10">
    <name type="scientific">candidate division TA06 bacterium DG_26</name>
    <dbReference type="NCBI Taxonomy" id="1703771"/>
    <lineage>
        <taxon>Bacteria</taxon>
        <taxon>Bacteria division TA06</taxon>
    </lineage>
</organism>
<protein>
    <submittedName>
        <fullName evidence="9">Uncharacterized protein</fullName>
    </submittedName>
</protein>
<dbReference type="GO" id="GO:0008360">
    <property type="term" value="P:regulation of cell shape"/>
    <property type="evidence" value="ECO:0007669"/>
    <property type="project" value="UniProtKB-KW"/>
</dbReference>
<evidence type="ECO:0000256" key="5">
    <source>
        <dbReference type="ARBA" id="ARBA00022960"/>
    </source>
</evidence>
<dbReference type="GO" id="GO:0005886">
    <property type="term" value="C:plasma membrane"/>
    <property type="evidence" value="ECO:0007669"/>
    <property type="project" value="UniProtKB-SubCell"/>
</dbReference>
<feature type="transmembrane region" description="Helical" evidence="8">
    <location>
        <begin position="46"/>
        <end position="71"/>
    </location>
</feature>
<dbReference type="EMBL" id="LIZT01000013">
    <property type="protein sequence ID" value="KPJ50746.1"/>
    <property type="molecule type" value="Genomic_DNA"/>
</dbReference>
<evidence type="ECO:0000313" key="10">
    <source>
        <dbReference type="Proteomes" id="UP000051124"/>
    </source>
</evidence>
<keyword evidence="3" id="KW-1003">Cell membrane</keyword>
<feature type="transmembrane region" description="Helical" evidence="8">
    <location>
        <begin position="12"/>
        <end position="39"/>
    </location>
</feature>
<evidence type="ECO:0000256" key="2">
    <source>
        <dbReference type="ARBA" id="ARBA00007776"/>
    </source>
</evidence>
<accession>A0A0S7WKR5</accession>
<proteinExistence type="inferred from homology"/>
<keyword evidence="7 8" id="KW-0472">Membrane</keyword>
<evidence type="ECO:0000256" key="1">
    <source>
        <dbReference type="ARBA" id="ARBA00004651"/>
    </source>
</evidence>
<dbReference type="Proteomes" id="UP000051124">
    <property type="component" value="Unassembled WGS sequence"/>
</dbReference>
<sequence length="152" mass="17080">MIRWKPLTYAVLLYIGLVIDGATGLRVNFLLLVLIIFSIRETRSRAVIFGFLMGILLDCLSPRLFGLNALLFTSAGYVLGSVGERVYTNRIHLIAFIIVITSLSYLSIYFFLSSFRTFPSIFVPVILPTALYNTAIGILLFYSTSRLCPRVL</sequence>
<evidence type="ECO:0000256" key="3">
    <source>
        <dbReference type="ARBA" id="ARBA00022475"/>
    </source>
</evidence>
<evidence type="ECO:0000256" key="6">
    <source>
        <dbReference type="ARBA" id="ARBA00022989"/>
    </source>
</evidence>
<gene>
    <name evidence="9" type="ORF">AMJ40_01955</name>
</gene>
<comment type="similarity">
    <text evidence="2">Belongs to the MreD family.</text>
</comment>
<dbReference type="Pfam" id="PF04093">
    <property type="entry name" value="MreD"/>
    <property type="match status" value="1"/>
</dbReference>
<comment type="caution">
    <text evidence="9">The sequence shown here is derived from an EMBL/GenBank/DDBJ whole genome shotgun (WGS) entry which is preliminary data.</text>
</comment>
<keyword evidence="6 8" id="KW-1133">Transmembrane helix</keyword>
<evidence type="ECO:0000256" key="7">
    <source>
        <dbReference type="ARBA" id="ARBA00023136"/>
    </source>
</evidence>
<feature type="transmembrane region" description="Helical" evidence="8">
    <location>
        <begin position="91"/>
        <end position="112"/>
    </location>
</feature>
<evidence type="ECO:0000256" key="4">
    <source>
        <dbReference type="ARBA" id="ARBA00022692"/>
    </source>
</evidence>
<reference evidence="9 10" key="1">
    <citation type="journal article" date="2015" name="Microbiome">
        <title>Genomic resolution of linkages in carbon, nitrogen, and sulfur cycling among widespread estuary sediment bacteria.</title>
        <authorList>
            <person name="Baker B.J."/>
            <person name="Lazar C.S."/>
            <person name="Teske A.P."/>
            <person name="Dick G.J."/>
        </authorList>
    </citation>
    <scope>NUCLEOTIDE SEQUENCE [LARGE SCALE GENOMIC DNA]</scope>
    <source>
        <strain evidence="9">DG_26</strain>
    </source>
</reference>
<dbReference type="AlphaFoldDB" id="A0A0S7WKR5"/>
<evidence type="ECO:0000313" key="9">
    <source>
        <dbReference type="EMBL" id="KPJ50746.1"/>
    </source>
</evidence>
<keyword evidence="4 8" id="KW-0812">Transmembrane</keyword>
<comment type="subcellular location">
    <subcellularLocation>
        <location evidence="1">Cell membrane</location>
        <topology evidence="1">Multi-pass membrane protein</topology>
    </subcellularLocation>
</comment>
<dbReference type="InterPro" id="IPR007227">
    <property type="entry name" value="Cell_shape_determining_MreD"/>
</dbReference>
<dbReference type="NCBIfam" id="TIGR03426">
    <property type="entry name" value="shape_MreD"/>
    <property type="match status" value="1"/>
</dbReference>
<feature type="transmembrane region" description="Helical" evidence="8">
    <location>
        <begin position="121"/>
        <end position="142"/>
    </location>
</feature>